<reference evidence="6 7" key="1">
    <citation type="submission" date="2019-12" db="EMBL/GenBank/DDBJ databases">
        <title>Rhizobium genotypes associated with high levels of biological nitrogen fixation by grain legumes in a temperate-maritime cropping system.</title>
        <authorList>
            <person name="Maluk M."/>
            <person name="Francesc Ferrando Molina F."/>
            <person name="Lopez Del Egido L."/>
            <person name="Lafos M."/>
            <person name="Langarica-Fuentes A."/>
            <person name="Gebre Yohannes G."/>
            <person name="Young M.W."/>
            <person name="Martin P."/>
            <person name="Gantlett R."/>
            <person name="Kenicer G."/>
            <person name="Hawes C."/>
            <person name="Begg G.S."/>
            <person name="Quilliam R.S."/>
            <person name="Squire G.R."/>
            <person name="Poole P.S."/>
            <person name="Young P.W."/>
            <person name="Iannetta P.M."/>
            <person name="James E.K."/>
        </authorList>
    </citation>
    <scope>NUCLEOTIDE SEQUENCE [LARGE SCALE GENOMIC DNA]</scope>
    <source>
        <strain evidence="6 7">JHI1118</strain>
    </source>
</reference>
<evidence type="ECO:0000256" key="4">
    <source>
        <dbReference type="SAM" id="SignalP"/>
    </source>
</evidence>
<evidence type="ECO:0000313" key="7">
    <source>
        <dbReference type="Proteomes" id="UP000483035"/>
    </source>
</evidence>
<gene>
    <name evidence="6" type="ORF">GR212_33970</name>
</gene>
<feature type="signal peptide" evidence="4">
    <location>
        <begin position="1"/>
        <end position="24"/>
    </location>
</feature>
<protein>
    <submittedName>
        <fullName evidence="6">ABC transporter substrate-binding protein</fullName>
    </submittedName>
</protein>
<dbReference type="GO" id="GO:0006865">
    <property type="term" value="P:amino acid transport"/>
    <property type="evidence" value="ECO:0007669"/>
    <property type="project" value="UniProtKB-KW"/>
</dbReference>
<dbReference type="PANTHER" id="PTHR30483">
    <property type="entry name" value="LEUCINE-SPECIFIC-BINDING PROTEIN"/>
    <property type="match status" value="1"/>
</dbReference>
<dbReference type="InterPro" id="IPR028081">
    <property type="entry name" value="Leu-bd"/>
</dbReference>
<evidence type="ECO:0000259" key="5">
    <source>
        <dbReference type="Pfam" id="PF13458"/>
    </source>
</evidence>
<comment type="caution">
    <text evidence="6">The sequence shown here is derived from an EMBL/GenBank/DDBJ whole genome shotgun (WGS) entry which is preliminary data.</text>
</comment>
<accession>A0A6L9UEX0</accession>
<name>A0A6L9UEX0_9HYPH</name>
<comment type="similarity">
    <text evidence="1">Belongs to the leucine-binding protein family.</text>
</comment>
<feature type="chain" id="PRO_5026976674" evidence="4">
    <location>
        <begin position="25"/>
        <end position="413"/>
    </location>
</feature>
<dbReference type="EMBL" id="WUEY01000033">
    <property type="protein sequence ID" value="NEI74555.1"/>
    <property type="molecule type" value="Genomic_DNA"/>
</dbReference>
<dbReference type="RefSeq" id="WP_163993937.1">
    <property type="nucleotide sequence ID" value="NZ_WUEY01000033.1"/>
</dbReference>
<dbReference type="Proteomes" id="UP000483035">
    <property type="component" value="Unassembled WGS sequence"/>
</dbReference>
<dbReference type="Pfam" id="PF13458">
    <property type="entry name" value="Peripla_BP_6"/>
    <property type="match status" value="1"/>
</dbReference>
<dbReference type="PANTHER" id="PTHR30483:SF37">
    <property type="entry name" value="ABC TRANSPORTER SUBSTRATE-BINDING PROTEIN"/>
    <property type="match status" value="1"/>
</dbReference>
<dbReference type="SUPFAM" id="SSF53822">
    <property type="entry name" value="Periplasmic binding protein-like I"/>
    <property type="match status" value="1"/>
</dbReference>
<evidence type="ECO:0000256" key="3">
    <source>
        <dbReference type="ARBA" id="ARBA00022970"/>
    </source>
</evidence>
<sequence>MNWTSALYGAGFAIAISVATPAFSADITLNAILPMTGPTAGTGELFKNALDYVFDEVNTTGGFHGNNISLRVLDDTGTAQGGTDRVRQAISSGARIILQGGGSAVAAAIAADVKRWNERNADNPVLLIMLGAEAADLTRKDCQFYAFRTSTNADMRVKALMKALYDNHKLGTKVFAIDQDYSWGREMDAAVKANAATYHYEVVGSVLHEVSKIQDFSPYVERIRESGAETVVTGNWARDLLLLMQSVASANLKAKFATAFLDEKGNIASAGRAALGSYIANVFNAEAGGPEGEAYLKKFHDKTGADPVSAGNNAVIALRLLKNAINSIPESDMNNPTAIALALEKAKAPWVHGEVSIRPEDHQLRLPLVVSEVSTDAKFKVDGTDMGLKPVAVLSADETEVPLDGSCHMKRPG</sequence>
<proteinExistence type="inferred from homology"/>
<evidence type="ECO:0000256" key="1">
    <source>
        <dbReference type="ARBA" id="ARBA00010062"/>
    </source>
</evidence>
<dbReference type="InterPro" id="IPR051010">
    <property type="entry name" value="BCAA_transport"/>
</dbReference>
<dbReference type="InterPro" id="IPR028082">
    <property type="entry name" value="Peripla_BP_I"/>
</dbReference>
<keyword evidence="3" id="KW-0813">Transport</keyword>
<evidence type="ECO:0000313" key="6">
    <source>
        <dbReference type="EMBL" id="NEI74555.1"/>
    </source>
</evidence>
<organism evidence="6 7">
    <name type="scientific">Rhizobium lusitanum</name>
    <dbReference type="NCBI Taxonomy" id="293958"/>
    <lineage>
        <taxon>Bacteria</taxon>
        <taxon>Pseudomonadati</taxon>
        <taxon>Pseudomonadota</taxon>
        <taxon>Alphaproteobacteria</taxon>
        <taxon>Hyphomicrobiales</taxon>
        <taxon>Rhizobiaceae</taxon>
        <taxon>Rhizobium/Agrobacterium group</taxon>
        <taxon>Rhizobium</taxon>
    </lineage>
</organism>
<dbReference type="Gene3D" id="3.40.50.2300">
    <property type="match status" value="2"/>
</dbReference>
<keyword evidence="3" id="KW-0029">Amino-acid transport</keyword>
<dbReference type="AlphaFoldDB" id="A0A6L9UEX0"/>
<keyword evidence="2 4" id="KW-0732">Signal</keyword>
<evidence type="ECO:0000256" key="2">
    <source>
        <dbReference type="ARBA" id="ARBA00022729"/>
    </source>
</evidence>
<feature type="domain" description="Leucine-binding protein" evidence="5">
    <location>
        <begin position="28"/>
        <end position="376"/>
    </location>
</feature>